<dbReference type="RefSeq" id="WP_004999722.1">
    <property type="nucleotide sequence ID" value="NZ_CH672427.1"/>
</dbReference>
<evidence type="ECO:0000313" key="1">
    <source>
        <dbReference type="EMBL" id="EAR21736.1"/>
    </source>
</evidence>
<name>A4BRB4_9GAMM</name>
<dbReference type="AlphaFoldDB" id="A4BRB4"/>
<comment type="caution">
    <text evidence="1">The sequence shown here is derived from an EMBL/GenBank/DDBJ whole genome shotgun (WGS) entry which is preliminary data.</text>
</comment>
<dbReference type="STRING" id="314278.NB231_03365"/>
<accession>A4BRB4</accession>
<sequence length="42" mass="4641">MGSLLTLVRRALPPGIEEVKQAALWLTEGKACRWLICLRSCG</sequence>
<dbReference type="Proteomes" id="UP000003374">
    <property type="component" value="Unassembled WGS sequence"/>
</dbReference>
<protein>
    <submittedName>
        <fullName evidence="1">Uncharacterized protein</fullName>
    </submittedName>
</protein>
<reference evidence="1 2" key="1">
    <citation type="submission" date="2006-02" db="EMBL/GenBank/DDBJ databases">
        <authorList>
            <person name="Waterbury J."/>
            <person name="Ferriera S."/>
            <person name="Johnson J."/>
            <person name="Kravitz S."/>
            <person name="Halpern A."/>
            <person name="Remington K."/>
            <person name="Beeson K."/>
            <person name="Tran B."/>
            <person name="Rogers Y.-H."/>
            <person name="Friedman R."/>
            <person name="Venter J.C."/>
        </authorList>
    </citation>
    <scope>NUCLEOTIDE SEQUENCE [LARGE SCALE GENOMIC DNA]</scope>
    <source>
        <strain evidence="1 2">Nb-231</strain>
    </source>
</reference>
<proteinExistence type="predicted"/>
<dbReference type="EMBL" id="AAOF01000006">
    <property type="protein sequence ID" value="EAR21736.1"/>
    <property type="molecule type" value="Genomic_DNA"/>
</dbReference>
<evidence type="ECO:0000313" key="2">
    <source>
        <dbReference type="Proteomes" id="UP000003374"/>
    </source>
</evidence>
<keyword evidence="2" id="KW-1185">Reference proteome</keyword>
<gene>
    <name evidence="1" type="ORF">NB231_03365</name>
</gene>
<organism evidence="1 2">
    <name type="scientific">Nitrococcus mobilis Nb-231</name>
    <dbReference type="NCBI Taxonomy" id="314278"/>
    <lineage>
        <taxon>Bacteria</taxon>
        <taxon>Pseudomonadati</taxon>
        <taxon>Pseudomonadota</taxon>
        <taxon>Gammaproteobacteria</taxon>
        <taxon>Chromatiales</taxon>
        <taxon>Ectothiorhodospiraceae</taxon>
        <taxon>Nitrococcus</taxon>
    </lineage>
</organism>
<dbReference type="HOGENOM" id="CLU_3254707_0_0_6"/>